<keyword evidence="4" id="KW-1185">Reference proteome</keyword>
<dbReference type="PANTHER" id="PTHR22946:SF12">
    <property type="entry name" value="CONIDIAL PIGMENT BIOSYNTHESIS PROTEIN AYG1 (AFU_ORTHOLOGUE AFUA_2G17550)"/>
    <property type="match status" value="1"/>
</dbReference>
<keyword evidence="3" id="KW-0378">Hydrolase</keyword>
<reference evidence="3 4" key="1">
    <citation type="submission" date="2020-01" db="EMBL/GenBank/DDBJ databases">
        <title>Investigation of new actinobacteria for the biodesulphurisation of diesel fuel.</title>
        <authorList>
            <person name="Athi Narayanan S.M."/>
        </authorList>
    </citation>
    <scope>NUCLEOTIDE SEQUENCE [LARGE SCALE GENOMIC DNA]</scope>
    <source>
        <strain evidence="3 4">213E</strain>
    </source>
</reference>
<name>A0A7K3LK89_9ACTN</name>
<comment type="caution">
    <text evidence="3">The sequence shown here is derived from an EMBL/GenBank/DDBJ whole genome shotgun (WGS) entry which is preliminary data.</text>
</comment>
<sequence length="414" mass="45316">MNDRLTFADEEFDGQFMRTLQAAAVGAADLGEAFTTARAIGNRYRPERWHRHWLDRAESLRDIAERAHVAGHLVSAQQAYLRASEYYRQAYFFLRSDLDDQRLRDAYQAHAHTFAQAMELLGHTGSPVVAEAVTIPYAADNGVRVGVHAWMFRPGPETEGRRRPTIVMPCGYDSTAESGWGFAQGALARGYTVLSVEGPGQGASLVVDRLYFRPDYEVVLSQIVDWLVEVPDVDTARIAVVGRSFAGYLAPRGVAGEPRVAALVCDPAQPDMGAKIPVGWRGRVAAPLMTALTRISRERAEFFGSRMACHGLTAIADYFAELRKFTLTDRIHEIACPTMIVESFGDPVGGHGRMLFDALTAPGSVYVDPDPATGISGHCGGLGQMAWDATVYDWLDETLAAGVRPAATTRDAHR</sequence>
<feature type="domain" description="Xaa-Pro dipeptidyl-peptidase-like" evidence="2">
    <location>
        <begin position="147"/>
        <end position="265"/>
    </location>
</feature>
<gene>
    <name evidence="3" type="ORF">GYA93_03520</name>
</gene>
<dbReference type="InterPro" id="IPR050261">
    <property type="entry name" value="FrsA_esterase"/>
</dbReference>
<comment type="similarity">
    <text evidence="1">Belongs to the AB hydrolase superfamily.</text>
</comment>
<dbReference type="EMBL" id="JAADZU010000007">
    <property type="protein sequence ID" value="NDK88656.1"/>
    <property type="molecule type" value="Genomic_DNA"/>
</dbReference>
<protein>
    <submittedName>
        <fullName evidence="3">Alpha/beta hydrolase</fullName>
    </submittedName>
</protein>
<dbReference type="Pfam" id="PF02129">
    <property type="entry name" value="Peptidase_S15"/>
    <property type="match status" value="1"/>
</dbReference>
<accession>A0A7K3LK89</accession>
<dbReference type="AlphaFoldDB" id="A0A7K3LK89"/>
<dbReference type="RefSeq" id="WP_059037852.1">
    <property type="nucleotide sequence ID" value="NZ_JAADZU010000007.1"/>
</dbReference>
<evidence type="ECO:0000259" key="2">
    <source>
        <dbReference type="Pfam" id="PF02129"/>
    </source>
</evidence>
<dbReference type="GO" id="GO:0016787">
    <property type="term" value="F:hydrolase activity"/>
    <property type="evidence" value="ECO:0007669"/>
    <property type="project" value="UniProtKB-KW"/>
</dbReference>
<dbReference type="Gene3D" id="3.40.50.1820">
    <property type="entry name" value="alpha/beta hydrolase"/>
    <property type="match status" value="1"/>
</dbReference>
<dbReference type="Gene3D" id="1.20.1440.110">
    <property type="entry name" value="acylaminoacyl peptidase"/>
    <property type="match status" value="1"/>
</dbReference>
<dbReference type="Proteomes" id="UP000466307">
    <property type="component" value="Unassembled WGS sequence"/>
</dbReference>
<proteinExistence type="inferred from homology"/>
<dbReference type="SUPFAM" id="SSF53474">
    <property type="entry name" value="alpha/beta-Hydrolases"/>
    <property type="match status" value="1"/>
</dbReference>
<evidence type="ECO:0000313" key="3">
    <source>
        <dbReference type="EMBL" id="NDK88656.1"/>
    </source>
</evidence>
<evidence type="ECO:0000256" key="1">
    <source>
        <dbReference type="ARBA" id="ARBA00008645"/>
    </source>
</evidence>
<dbReference type="PANTHER" id="PTHR22946">
    <property type="entry name" value="DIENELACTONE HYDROLASE DOMAIN-CONTAINING PROTEIN-RELATED"/>
    <property type="match status" value="1"/>
</dbReference>
<dbReference type="InterPro" id="IPR029058">
    <property type="entry name" value="AB_hydrolase_fold"/>
</dbReference>
<organism evidence="3 4">
    <name type="scientific">Gordonia desulfuricans</name>
    <dbReference type="NCBI Taxonomy" id="89051"/>
    <lineage>
        <taxon>Bacteria</taxon>
        <taxon>Bacillati</taxon>
        <taxon>Actinomycetota</taxon>
        <taxon>Actinomycetes</taxon>
        <taxon>Mycobacteriales</taxon>
        <taxon>Gordoniaceae</taxon>
        <taxon>Gordonia</taxon>
    </lineage>
</organism>
<evidence type="ECO:0000313" key="4">
    <source>
        <dbReference type="Proteomes" id="UP000466307"/>
    </source>
</evidence>
<dbReference type="InterPro" id="IPR000383">
    <property type="entry name" value="Xaa-Pro-like_dom"/>
</dbReference>